<dbReference type="EMBL" id="JADGMS010000016">
    <property type="protein sequence ID" value="KAF9664447.1"/>
    <property type="molecule type" value="Genomic_DNA"/>
</dbReference>
<evidence type="ECO:0000256" key="2">
    <source>
        <dbReference type="PROSITE-ProRule" id="PRU00708"/>
    </source>
</evidence>
<proteinExistence type="predicted"/>
<dbReference type="Pfam" id="PF05678">
    <property type="entry name" value="VQ"/>
    <property type="match status" value="1"/>
</dbReference>
<name>A0A835MFE8_9ROSI</name>
<dbReference type="PANTHER" id="PTHR33179:SF29">
    <property type="entry name" value="OS06G0666400 PROTEIN"/>
    <property type="match status" value="1"/>
</dbReference>
<dbReference type="InterPro" id="IPR011990">
    <property type="entry name" value="TPR-like_helical_dom_sf"/>
</dbReference>
<dbReference type="Gene3D" id="1.25.40.10">
    <property type="entry name" value="Tetratricopeptide repeat domain"/>
    <property type="match status" value="1"/>
</dbReference>
<evidence type="ECO:0000256" key="3">
    <source>
        <dbReference type="SAM" id="MobiDB-lite"/>
    </source>
</evidence>
<feature type="domain" description="VQ" evidence="5">
    <location>
        <begin position="84"/>
        <end position="110"/>
    </location>
</feature>
<evidence type="ECO:0000313" key="7">
    <source>
        <dbReference type="Proteomes" id="UP000657918"/>
    </source>
</evidence>
<gene>
    <name evidence="6" type="ORF">SADUNF_Sadunf16G0019800</name>
</gene>
<keyword evidence="7" id="KW-1185">Reference proteome</keyword>
<accession>A0A835MFE8</accession>
<comment type="caution">
    <text evidence="6">The sequence shown here is derived from an EMBL/GenBank/DDBJ whole genome shotgun (WGS) entry which is preliminary data.</text>
</comment>
<organism evidence="6 7">
    <name type="scientific">Salix dunnii</name>
    <dbReference type="NCBI Taxonomy" id="1413687"/>
    <lineage>
        <taxon>Eukaryota</taxon>
        <taxon>Viridiplantae</taxon>
        <taxon>Streptophyta</taxon>
        <taxon>Embryophyta</taxon>
        <taxon>Tracheophyta</taxon>
        <taxon>Spermatophyta</taxon>
        <taxon>Magnoliopsida</taxon>
        <taxon>eudicotyledons</taxon>
        <taxon>Gunneridae</taxon>
        <taxon>Pentapetalae</taxon>
        <taxon>rosids</taxon>
        <taxon>fabids</taxon>
        <taxon>Malpighiales</taxon>
        <taxon>Salicaceae</taxon>
        <taxon>Saliceae</taxon>
        <taxon>Salix</taxon>
    </lineage>
</organism>
<evidence type="ECO:0000259" key="5">
    <source>
        <dbReference type="Pfam" id="PF05678"/>
    </source>
</evidence>
<feature type="transmembrane region" description="Helical" evidence="4">
    <location>
        <begin position="236"/>
        <end position="253"/>
    </location>
</feature>
<sequence>MSDSPPDWSRFYQQNLSNQVLPPVRPVFNDRGVADVNTITTTTIDTDSISNPMISGNPSSSGHLSPEGRVAKPIRRRSRASRRTPTTLLNTDTTNFRAMVQQFTGGPSAPFAAGSQIHATNFGYAVGVHRQGQHVNHPSPVMMPPGYHLQYQQQQQFQQQSQPPPPYVFSLRNNDTATNPSTTATPGDLFFQRLGNPRAATSMEVSDHGYPTEGAGLCKNGFVENSLMLFRNLKRYGLFPSLVTCNILINWLCKARRFMTARWMLKELGASGPVPKVISYNYTTVMIVSAVV</sequence>
<dbReference type="Pfam" id="PF13041">
    <property type="entry name" value="PPR_2"/>
    <property type="match status" value="1"/>
</dbReference>
<dbReference type="PROSITE" id="PS51375">
    <property type="entry name" value="PPR"/>
    <property type="match status" value="1"/>
</dbReference>
<dbReference type="OrthoDB" id="1726347at2759"/>
<feature type="compositionally biased region" description="Polar residues" evidence="3">
    <location>
        <begin position="51"/>
        <end position="63"/>
    </location>
</feature>
<feature type="repeat" description="PPR" evidence="2">
    <location>
        <begin position="241"/>
        <end position="275"/>
    </location>
</feature>
<evidence type="ECO:0000256" key="1">
    <source>
        <dbReference type="ARBA" id="ARBA00022737"/>
    </source>
</evidence>
<dbReference type="AlphaFoldDB" id="A0A835MFE8"/>
<evidence type="ECO:0000256" key="4">
    <source>
        <dbReference type="SAM" id="Phobius"/>
    </source>
</evidence>
<feature type="compositionally biased region" description="Basic residues" evidence="3">
    <location>
        <begin position="72"/>
        <end position="82"/>
    </location>
</feature>
<keyword evidence="4" id="KW-0812">Transmembrane</keyword>
<evidence type="ECO:0000313" key="6">
    <source>
        <dbReference type="EMBL" id="KAF9664447.1"/>
    </source>
</evidence>
<dbReference type="NCBIfam" id="TIGR00756">
    <property type="entry name" value="PPR"/>
    <property type="match status" value="1"/>
</dbReference>
<dbReference type="InterPro" id="IPR039609">
    <property type="entry name" value="VQ_15/22"/>
</dbReference>
<dbReference type="InterPro" id="IPR002885">
    <property type="entry name" value="PPR_rpt"/>
</dbReference>
<dbReference type="Proteomes" id="UP000657918">
    <property type="component" value="Chromosome 16"/>
</dbReference>
<protein>
    <recommendedName>
        <fullName evidence="5">VQ domain-containing protein</fullName>
    </recommendedName>
</protein>
<reference evidence="6 7" key="1">
    <citation type="submission" date="2020-10" db="EMBL/GenBank/DDBJ databases">
        <title>Plant Genome Project.</title>
        <authorList>
            <person name="Zhang R.-G."/>
        </authorList>
    </citation>
    <scope>NUCLEOTIDE SEQUENCE [LARGE SCALE GENOMIC DNA]</scope>
    <source>
        <strain evidence="6">FAFU-HL-1</strain>
        <tissue evidence="6">Leaf</tissue>
    </source>
</reference>
<dbReference type="PANTHER" id="PTHR33179">
    <property type="entry name" value="VQ MOTIF-CONTAINING PROTEIN"/>
    <property type="match status" value="1"/>
</dbReference>
<dbReference type="InterPro" id="IPR008889">
    <property type="entry name" value="VQ"/>
</dbReference>
<keyword evidence="4" id="KW-1133">Transmembrane helix</keyword>
<keyword evidence="4" id="KW-0472">Membrane</keyword>
<keyword evidence="1" id="KW-0677">Repeat</keyword>
<feature type="region of interest" description="Disordered" evidence="3">
    <location>
        <begin position="47"/>
        <end position="85"/>
    </location>
</feature>